<keyword evidence="1" id="KW-0489">Methyltransferase</keyword>
<sequence>MISIDGVQKSSIRSHYQIGTLFYRLLWGPHIHHGLWDAASSPEVPQSPYEAQCNLTDSLADLADVSRGDRIVDIGCGMGGSSIRLAKLRDCDVTGVTLSPVQQRWAAVSSKLKQVGKQTRFLAEDAEKVAFDNASFDVMWSVECTEHLFDKPGFFRNAYDWLRPGGRMAICVWFEGEDTTRDDHRRQCEEVCERFVCPSLATREDYASWMTEHGMQIVHNVDWTNRVTRTWEICKQRVERTGVRHLAKILDREQVDFIDGFEALLNAYRSGAMQYGAIVAQKPKQ</sequence>
<dbReference type="EC" id="2.1.1.164" evidence="1"/>
<dbReference type="PANTHER" id="PTHR44068:SF11">
    <property type="entry name" value="GERANYL DIPHOSPHATE 2-C-METHYLTRANSFERASE"/>
    <property type="match status" value="1"/>
</dbReference>
<name>A0A5C5XQG8_9PLAN</name>
<dbReference type="InterPro" id="IPR050447">
    <property type="entry name" value="Erg6_SMT_methyltransf"/>
</dbReference>
<keyword evidence="1" id="KW-0808">Transferase</keyword>
<evidence type="ECO:0000313" key="1">
    <source>
        <dbReference type="EMBL" id="TWT65466.1"/>
    </source>
</evidence>
<dbReference type="RefSeq" id="WP_146440810.1">
    <property type="nucleotide sequence ID" value="NZ_SJPL01000002.1"/>
</dbReference>
<dbReference type="EMBL" id="SJPL01000002">
    <property type="protein sequence ID" value="TWT65466.1"/>
    <property type="molecule type" value="Genomic_DNA"/>
</dbReference>
<dbReference type="AlphaFoldDB" id="A0A5C5XQG8"/>
<dbReference type="GO" id="GO:0032259">
    <property type="term" value="P:methylation"/>
    <property type="evidence" value="ECO:0007669"/>
    <property type="project" value="UniProtKB-KW"/>
</dbReference>
<dbReference type="PANTHER" id="PTHR44068">
    <property type="entry name" value="ZGC:194242"/>
    <property type="match status" value="1"/>
</dbReference>
<dbReference type="SUPFAM" id="SSF53335">
    <property type="entry name" value="S-adenosyl-L-methionine-dependent methyltransferases"/>
    <property type="match status" value="1"/>
</dbReference>
<dbReference type="OrthoDB" id="278023at2"/>
<dbReference type="InterPro" id="IPR029063">
    <property type="entry name" value="SAM-dependent_MTases_sf"/>
</dbReference>
<accession>A0A5C5XQG8</accession>
<protein>
    <submittedName>
        <fullName evidence="1">Demethylrebeccamycin-D-glucose O-methyltransferase</fullName>
        <ecNumber evidence="1">2.1.1.164</ecNumber>
    </submittedName>
</protein>
<dbReference type="Pfam" id="PF02353">
    <property type="entry name" value="CMAS"/>
    <property type="match status" value="1"/>
</dbReference>
<evidence type="ECO:0000313" key="2">
    <source>
        <dbReference type="Proteomes" id="UP000317238"/>
    </source>
</evidence>
<organism evidence="1 2">
    <name type="scientific">Crateriforma conspicua</name>
    <dbReference type="NCBI Taxonomy" id="2527996"/>
    <lineage>
        <taxon>Bacteria</taxon>
        <taxon>Pseudomonadati</taxon>
        <taxon>Planctomycetota</taxon>
        <taxon>Planctomycetia</taxon>
        <taxon>Planctomycetales</taxon>
        <taxon>Planctomycetaceae</taxon>
        <taxon>Crateriforma</taxon>
    </lineage>
</organism>
<dbReference type="CDD" id="cd02440">
    <property type="entry name" value="AdoMet_MTases"/>
    <property type="match status" value="1"/>
</dbReference>
<reference evidence="1 2" key="1">
    <citation type="submission" date="2019-02" db="EMBL/GenBank/DDBJ databases">
        <title>Deep-cultivation of Planctomycetes and their phenomic and genomic characterization uncovers novel biology.</title>
        <authorList>
            <person name="Wiegand S."/>
            <person name="Jogler M."/>
            <person name="Boedeker C."/>
            <person name="Pinto D."/>
            <person name="Vollmers J."/>
            <person name="Rivas-Marin E."/>
            <person name="Kohn T."/>
            <person name="Peeters S.H."/>
            <person name="Heuer A."/>
            <person name="Rast P."/>
            <person name="Oberbeckmann S."/>
            <person name="Bunk B."/>
            <person name="Jeske O."/>
            <person name="Meyerdierks A."/>
            <person name="Storesund J.E."/>
            <person name="Kallscheuer N."/>
            <person name="Luecker S."/>
            <person name="Lage O.M."/>
            <person name="Pohl T."/>
            <person name="Merkel B.J."/>
            <person name="Hornburger P."/>
            <person name="Mueller R.-W."/>
            <person name="Bruemmer F."/>
            <person name="Labrenz M."/>
            <person name="Spormann A.M."/>
            <person name="Op Den Camp H."/>
            <person name="Overmann J."/>
            <person name="Amann R."/>
            <person name="Jetten M.S.M."/>
            <person name="Mascher T."/>
            <person name="Medema M.H."/>
            <person name="Devos D.P."/>
            <person name="Kaster A.-K."/>
            <person name="Ovreas L."/>
            <person name="Rohde M."/>
            <person name="Galperin M.Y."/>
            <person name="Jogler C."/>
        </authorList>
    </citation>
    <scope>NUCLEOTIDE SEQUENCE [LARGE SCALE GENOMIC DNA]</scope>
    <source>
        <strain evidence="1 2">Pan14r</strain>
    </source>
</reference>
<dbReference type="Proteomes" id="UP000317238">
    <property type="component" value="Unassembled WGS sequence"/>
</dbReference>
<dbReference type="GO" id="GO:0102082">
    <property type="term" value="F:demethylrebeccamycin--D-glucose O-methyltransferase activity"/>
    <property type="evidence" value="ECO:0007669"/>
    <property type="project" value="UniProtKB-EC"/>
</dbReference>
<comment type="caution">
    <text evidence="1">The sequence shown here is derived from an EMBL/GenBank/DDBJ whole genome shotgun (WGS) entry which is preliminary data.</text>
</comment>
<proteinExistence type="predicted"/>
<dbReference type="Gene3D" id="3.40.50.150">
    <property type="entry name" value="Vaccinia Virus protein VP39"/>
    <property type="match status" value="1"/>
</dbReference>
<keyword evidence="2" id="KW-1185">Reference proteome</keyword>
<gene>
    <name evidence="1" type="primary">rebM_2</name>
    <name evidence="1" type="ORF">Pan14r_50110</name>
</gene>